<dbReference type="Pfam" id="PF03466">
    <property type="entry name" value="LysR_substrate"/>
    <property type="match status" value="1"/>
</dbReference>
<keyword evidence="3" id="KW-0238">DNA-binding</keyword>
<dbReference type="GO" id="GO:0003700">
    <property type="term" value="F:DNA-binding transcription factor activity"/>
    <property type="evidence" value="ECO:0007669"/>
    <property type="project" value="InterPro"/>
</dbReference>
<accession>A0A858SX13</accession>
<proteinExistence type="inferred from homology"/>
<evidence type="ECO:0000256" key="3">
    <source>
        <dbReference type="ARBA" id="ARBA00023125"/>
    </source>
</evidence>
<dbReference type="Pfam" id="PF00126">
    <property type="entry name" value="HTH_1"/>
    <property type="match status" value="1"/>
</dbReference>
<evidence type="ECO:0000256" key="1">
    <source>
        <dbReference type="ARBA" id="ARBA00009437"/>
    </source>
</evidence>
<evidence type="ECO:0000313" key="6">
    <source>
        <dbReference type="EMBL" id="QJF52587.1"/>
    </source>
</evidence>
<dbReference type="EMBL" id="CP048788">
    <property type="protein sequence ID" value="QJF52587.1"/>
    <property type="molecule type" value="Genomic_DNA"/>
</dbReference>
<dbReference type="SUPFAM" id="SSF53850">
    <property type="entry name" value="Periplasmic binding protein-like II"/>
    <property type="match status" value="1"/>
</dbReference>
<name>A0A858SX13_9RHOB</name>
<reference evidence="6 7" key="1">
    <citation type="submission" date="2020-02" db="EMBL/GenBank/DDBJ databases">
        <title>Genome sequence of Roseobacter ponti.</title>
        <authorList>
            <person name="Hollensteiner J."/>
            <person name="Schneider D."/>
            <person name="Poehlein A."/>
            <person name="Daniel R."/>
        </authorList>
    </citation>
    <scope>NUCLEOTIDE SEQUENCE [LARGE SCALE GENOMIC DNA]</scope>
    <source>
        <strain evidence="6 7">DSM 106830</strain>
    </source>
</reference>
<protein>
    <submittedName>
        <fullName evidence="6">LysR family transcriptional regulator</fullName>
    </submittedName>
</protein>
<gene>
    <name evidence="6" type="ORF">G3256_16120</name>
</gene>
<sequence length="291" mass="32270">MPTHLPLNALRAFETAARTGSFANAAREMGVSSAAISQQVKLLEEFWGKTLFIRQGNRISLTEAGQSAYPQIGQSMAQLGALSDKMRSVDKKRRLVLSAPQSIVETWLAPKLSAIRTGGLESALDIRAENDPVDFVRDKIDLRVFYGHDLYGDHRIVRLFSDKLIAVTSAAFIDEHGSRIDQIKDKYLIHTDWGHDFATSPNWNAVFAGERIVDRNAGMCVEASSMARNFAEEGFGVALVPEHMVRESLLAGRLLKLKMTAIPMTHDYLIAHPKRLETSRAVKVVIEALKA</sequence>
<dbReference type="PANTHER" id="PTHR30537">
    <property type="entry name" value="HTH-TYPE TRANSCRIPTIONAL REGULATOR"/>
    <property type="match status" value="1"/>
</dbReference>
<feature type="domain" description="HTH lysR-type" evidence="5">
    <location>
        <begin position="5"/>
        <end position="62"/>
    </location>
</feature>
<keyword evidence="7" id="KW-1185">Reference proteome</keyword>
<dbReference type="GO" id="GO:0003677">
    <property type="term" value="F:DNA binding"/>
    <property type="evidence" value="ECO:0007669"/>
    <property type="project" value="UniProtKB-KW"/>
</dbReference>
<dbReference type="Gene3D" id="3.40.190.290">
    <property type="match status" value="1"/>
</dbReference>
<dbReference type="InterPro" id="IPR000847">
    <property type="entry name" value="LysR_HTH_N"/>
</dbReference>
<dbReference type="SUPFAM" id="SSF46785">
    <property type="entry name" value="Winged helix' DNA-binding domain"/>
    <property type="match status" value="1"/>
</dbReference>
<evidence type="ECO:0000256" key="4">
    <source>
        <dbReference type="ARBA" id="ARBA00023163"/>
    </source>
</evidence>
<comment type="similarity">
    <text evidence="1">Belongs to the LysR transcriptional regulatory family.</text>
</comment>
<evidence type="ECO:0000256" key="2">
    <source>
        <dbReference type="ARBA" id="ARBA00023015"/>
    </source>
</evidence>
<keyword evidence="4" id="KW-0804">Transcription</keyword>
<dbReference type="FunFam" id="1.10.10.10:FF:000001">
    <property type="entry name" value="LysR family transcriptional regulator"/>
    <property type="match status" value="1"/>
</dbReference>
<dbReference type="RefSeq" id="WP_169641808.1">
    <property type="nucleotide sequence ID" value="NZ_CP048788.1"/>
</dbReference>
<dbReference type="Proteomes" id="UP000503308">
    <property type="component" value="Chromosome"/>
</dbReference>
<evidence type="ECO:0000259" key="5">
    <source>
        <dbReference type="PROSITE" id="PS50931"/>
    </source>
</evidence>
<dbReference type="PANTHER" id="PTHR30537:SF5">
    <property type="entry name" value="HTH-TYPE TRANSCRIPTIONAL ACTIVATOR TTDR-RELATED"/>
    <property type="match status" value="1"/>
</dbReference>
<dbReference type="PRINTS" id="PR00039">
    <property type="entry name" value="HTHLYSR"/>
</dbReference>
<organism evidence="6 7">
    <name type="scientific">Roseobacter ponti</name>
    <dbReference type="NCBI Taxonomy" id="1891787"/>
    <lineage>
        <taxon>Bacteria</taxon>
        <taxon>Pseudomonadati</taxon>
        <taxon>Pseudomonadota</taxon>
        <taxon>Alphaproteobacteria</taxon>
        <taxon>Rhodobacterales</taxon>
        <taxon>Roseobacteraceae</taxon>
        <taxon>Roseobacter</taxon>
    </lineage>
</organism>
<dbReference type="InterPro" id="IPR058163">
    <property type="entry name" value="LysR-type_TF_proteobact-type"/>
</dbReference>
<evidence type="ECO:0000313" key="7">
    <source>
        <dbReference type="Proteomes" id="UP000503308"/>
    </source>
</evidence>
<dbReference type="AlphaFoldDB" id="A0A858SX13"/>
<dbReference type="InterPro" id="IPR005119">
    <property type="entry name" value="LysR_subst-bd"/>
</dbReference>
<dbReference type="InterPro" id="IPR036390">
    <property type="entry name" value="WH_DNA-bd_sf"/>
</dbReference>
<dbReference type="InterPro" id="IPR036388">
    <property type="entry name" value="WH-like_DNA-bd_sf"/>
</dbReference>
<dbReference type="Gene3D" id="1.10.10.10">
    <property type="entry name" value="Winged helix-like DNA-binding domain superfamily/Winged helix DNA-binding domain"/>
    <property type="match status" value="1"/>
</dbReference>
<keyword evidence="2" id="KW-0805">Transcription regulation</keyword>
<dbReference type="PROSITE" id="PS50931">
    <property type="entry name" value="HTH_LYSR"/>
    <property type="match status" value="1"/>
</dbReference>
<dbReference type="KEGG" id="rpon:G3256_16120"/>